<organism evidence="3 4">
    <name type="scientific">Enterococcus larvae</name>
    <dbReference type="NCBI Taxonomy" id="2794352"/>
    <lineage>
        <taxon>Bacteria</taxon>
        <taxon>Bacillati</taxon>
        <taxon>Bacillota</taxon>
        <taxon>Bacilli</taxon>
        <taxon>Lactobacillales</taxon>
        <taxon>Enterococcaceae</taxon>
        <taxon>Enterococcus</taxon>
    </lineage>
</organism>
<accession>A0ABS4CJS5</accession>
<proteinExistence type="predicted"/>
<evidence type="ECO:0000256" key="1">
    <source>
        <dbReference type="SAM" id="MobiDB-lite"/>
    </source>
</evidence>
<dbReference type="EMBL" id="JAEDXU010000005">
    <property type="protein sequence ID" value="MBP1046862.1"/>
    <property type="molecule type" value="Genomic_DNA"/>
</dbReference>
<keyword evidence="2" id="KW-0812">Transmembrane</keyword>
<feature type="transmembrane region" description="Helical" evidence="2">
    <location>
        <begin position="32"/>
        <end position="50"/>
    </location>
</feature>
<evidence type="ECO:0000313" key="3">
    <source>
        <dbReference type="EMBL" id="MBP1046862.1"/>
    </source>
</evidence>
<evidence type="ECO:0008006" key="5">
    <source>
        <dbReference type="Google" id="ProtNLM"/>
    </source>
</evidence>
<protein>
    <recommendedName>
        <fullName evidence="5">DUF3953 domain-containing protein</fullName>
    </recommendedName>
</protein>
<dbReference type="Pfam" id="PF20040">
    <property type="entry name" value="DUF6442"/>
    <property type="match status" value="1"/>
</dbReference>
<dbReference type="InterPro" id="IPR045620">
    <property type="entry name" value="DUF6442"/>
</dbReference>
<evidence type="ECO:0000313" key="4">
    <source>
        <dbReference type="Proteomes" id="UP000673375"/>
    </source>
</evidence>
<dbReference type="RefSeq" id="WP_209557653.1">
    <property type="nucleotide sequence ID" value="NZ_JAEDXU010000005.1"/>
</dbReference>
<keyword evidence="4" id="KW-1185">Reference proteome</keyword>
<feature type="transmembrane region" description="Helical" evidence="2">
    <location>
        <begin position="88"/>
        <end position="105"/>
    </location>
</feature>
<sequence>MNKEELLQRARNSKENQKEGIEQQQMLEGARYGALVFCILMVVLMIYTFLKGRFMESRLVLAVVWLYIPAALYGMGKMDEKGNRQTKTIIFCSLVGLGFLISYFIKSW</sequence>
<dbReference type="Proteomes" id="UP000673375">
    <property type="component" value="Unassembled WGS sequence"/>
</dbReference>
<comment type="caution">
    <text evidence="3">The sequence shown here is derived from an EMBL/GenBank/DDBJ whole genome shotgun (WGS) entry which is preliminary data.</text>
</comment>
<reference evidence="3 4" key="1">
    <citation type="submission" date="2020-12" db="EMBL/GenBank/DDBJ databases">
        <title>Vagococcus allomyrinae sp. nov. and Enterococcus lavae sp. nov., isolated from the larvae of Allomyrina dichotoma.</title>
        <authorList>
            <person name="Lee S.D."/>
        </authorList>
    </citation>
    <scope>NUCLEOTIDE SEQUENCE [LARGE SCALE GENOMIC DNA]</scope>
    <source>
        <strain evidence="3 4">BWM-S5</strain>
    </source>
</reference>
<evidence type="ECO:0000256" key="2">
    <source>
        <dbReference type="SAM" id="Phobius"/>
    </source>
</evidence>
<gene>
    <name evidence="3" type="ORF">I6N96_11340</name>
</gene>
<feature type="transmembrane region" description="Helical" evidence="2">
    <location>
        <begin position="59"/>
        <end position="76"/>
    </location>
</feature>
<feature type="region of interest" description="Disordered" evidence="1">
    <location>
        <begin position="1"/>
        <end position="20"/>
    </location>
</feature>
<keyword evidence="2" id="KW-0472">Membrane</keyword>
<name>A0ABS4CJS5_9ENTE</name>
<keyword evidence="2" id="KW-1133">Transmembrane helix</keyword>